<dbReference type="PANTHER" id="PTHR21087">
    <property type="entry name" value="SHIKIMATE KINASE"/>
    <property type="match status" value="1"/>
</dbReference>
<evidence type="ECO:0000256" key="2">
    <source>
        <dbReference type="ARBA" id="ARBA00006997"/>
    </source>
</evidence>
<comment type="subunit">
    <text evidence="11">Monomer.</text>
</comment>
<dbReference type="InterPro" id="IPR031322">
    <property type="entry name" value="Shikimate/glucono_kinase"/>
</dbReference>
<comment type="similarity">
    <text evidence="2 11">Belongs to the shikimate kinase family.</text>
</comment>
<evidence type="ECO:0000256" key="11">
    <source>
        <dbReference type="HAMAP-Rule" id="MF_00109"/>
    </source>
</evidence>
<comment type="cofactor">
    <cofactor evidence="11">
        <name>Mg(2+)</name>
        <dbReference type="ChEBI" id="CHEBI:18420"/>
    </cofactor>
    <text evidence="11">Binds 1 Mg(2+) ion per subunit.</text>
</comment>
<gene>
    <name evidence="11 12" type="primary">aroK</name>
    <name evidence="12" type="ORF">QC825_02430</name>
</gene>
<evidence type="ECO:0000256" key="5">
    <source>
        <dbReference type="ARBA" id="ARBA00022679"/>
    </source>
</evidence>
<feature type="binding site" evidence="11">
    <location>
        <position position="120"/>
    </location>
    <ligand>
        <name>ATP</name>
        <dbReference type="ChEBI" id="CHEBI:30616"/>
    </ligand>
</feature>
<name>A0ABU1GSD0_9GAMM</name>
<dbReference type="EMBL" id="JARWAO010000001">
    <property type="protein sequence ID" value="MDR5894931.1"/>
    <property type="molecule type" value="Genomic_DNA"/>
</dbReference>
<evidence type="ECO:0000256" key="9">
    <source>
        <dbReference type="ARBA" id="ARBA00023141"/>
    </source>
</evidence>
<comment type="catalytic activity">
    <reaction evidence="10 11">
        <text>shikimate + ATP = 3-phosphoshikimate + ADP + H(+)</text>
        <dbReference type="Rhea" id="RHEA:13121"/>
        <dbReference type="ChEBI" id="CHEBI:15378"/>
        <dbReference type="ChEBI" id="CHEBI:30616"/>
        <dbReference type="ChEBI" id="CHEBI:36208"/>
        <dbReference type="ChEBI" id="CHEBI:145989"/>
        <dbReference type="ChEBI" id="CHEBI:456216"/>
        <dbReference type="EC" id="2.7.1.71"/>
    </reaction>
</comment>
<feature type="binding site" evidence="11">
    <location>
        <begin position="14"/>
        <end position="19"/>
    </location>
    <ligand>
        <name>ATP</name>
        <dbReference type="ChEBI" id="CHEBI:30616"/>
    </ligand>
</feature>
<dbReference type="Proteomes" id="UP001269375">
    <property type="component" value="Unassembled WGS sequence"/>
</dbReference>
<feature type="binding site" evidence="11">
    <location>
        <position position="82"/>
    </location>
    <ligand>
        <name>substrate</name>
    </ligand>
</feature>
<comment type="subcellular location">
    <subcellularLocation>
        <location evidence="11">Cytoplasm</location>
    </subcellularLocation>
</comment>
<protein>
    <recommendedName>
        <fullName evidence="3 11">Shikimate kinase</fullName>
        <shortName evidence="11">SK</shortName>
        <ecNumber evidence="3 11">2.7.1.71</ecNumber>
    </recommendedName>
</protein>
<sequence>MQELPNIFLIGPMGTGKSTIGRLLAAELHRVFYDSDHEIERRCGCNIPWIFDVEGESGFRDRETQVIDRLTRRQDIVMATGGGAILRESNRQMLRERGVVIYLRASVEQLVRRTARDRNRPLLQCADPAAKLRALMHEREPMYRSTADLVISTDRRSPRHVIAAIRREVLQYVGSLNQET</sequence>
<feature type="binding site" evidence="11">
    <location>
        <position position="60"/>
    </location>
    <ligand>
        <name>substrate</name>
    </ligand>
</feature>
<feature type="binding site" evidence="11">
    <location>
        <position position="36"/>
    </location>
    <ligand>
        <name>substrate</name>
    </ligand>
</feature>
<dbReference type="InterPro" id="IPR027417">
    <property type="entry name" value="P-loop_NTPase"/>
</dbReference>
<organism evidence="12 13">
    <name type="scientific">Larsenimonas suaedae</name>
    <dbReference type="NCBI Taxonomy" id="1851019"/>
    <lineage>
        <taxon>Bacteria</taxon>
        <taxon>Pseudomonadati</taxon>
        <taxon>Pseudomonadota</taxon>
        <taxon>Gammaproteobacteria</taxon>
        <taxon>Oceanospirillales</taxon>
        <taxon>Halomonadaceae</taxon>
        <taxon>Larsenimonas</taxon>
    </lineage>
</organism>
<keyword evidence="4 11" id="KW-0028">Amino-acid biosynthesis</keyword>
<keyword evidence="7 11" id="KW-0418">Kinase</keyword>
<feature type="binding site" evidence="11">
    <location>
        <position position="156"/>
    </location>
    <ligand>
        <name>ATP</name>
        <dbReference type="ChEBI" id="CHEBI:30616"/>
    </ligand>
</feature>
<dbReference type="PANTHER" id="PTHR21087:SF16">
    <property type="entry name" value="SHIKIMATE KINASE 1, CHLOROPLASTIC"/>
    <property type="match status" value="1"/>
</dbReference>
<dbReference type="PROSITE" id="PS01128">
    <property type="entry name" value="SHIKIMATE_KINASE"/>
    <property type="match status" value="1"/>
</dbReference>
<evidence type="ECO:0000256" key="3">
    <source>
        <dbReference type="ARBA" id="ARBA00012154"/>
    </source>
</evidence>
<feature type="binding site" evidence="11">
    <location>
        <position position="18"/>
    </location>
    <ligand>
        <name>Mg(2+)</name>
        <dbReference type="ChEBI" id="CHEBI:18420"/>
    </ligand>
</feature>
<dbReference type="InterPro" id="IPR000623">
    <property type="entry name" value="Shikimate_kinase/TSH1"/>
</dbReference>
<comment type="pathway">
    <text evidence="1 11">Metabolic intermediate biosynthesis; chorismate biosynthesis; chorismate from D-erythrose 4-phosphate and phosphoenolpyruvate: step 5/7.</text>
</comment>
<evidence type="ECO:0000256" key="8">
    <source>
        <dbReference type="ARBA" id="ARBA00022840"/>
    </source>
</evidence>
<dbReference type="RefSeq" id="WP_251592629.1">
    <property type="nucleotide sequence ID" value="NZ_JAMLJI010000002.1"/>
</dbReference>
<accession>A0ABU1GSD0</accession>
<dbReference type="SUPFAM" id="SSF52540">
    <property type="entry name" value="P-loop containing nucleoside triphosphate hydrolases"/>
    <property type="match status" value="1"/>
</dbReference>
<keyword evidence="8 11" id="KW-0067">ATP-binding</keyword>
<keyword evidence="5 11" id="KW-0808">Transferase</keyword>
<dbReference type="PRINTS" id="PR01100">
    <property type="entry name" value="SHIKIMTKNASE"/>
</dbReference>
<dbReference type="InterPro" id="IPR023000">
    <property type="entry name" value="Shikimate_kinase_CS"/>
</dbReference>
<dbReference type="CDD" id="cd00464">
    <property type="entry name" value="SK"/>
    <property type="match status" value="1"/>
</dbReference>
<dbReference type="NCBIfam" id="NF003456">
    <property type="entry name" value="PRK05057.1"/>
    <property type="match status" value="1"/>
</dbReference>
<feature type="binding site" evidence="11">
    <location>
        <position position="139"/>
    </location>
    <ligand>
        <name>substrate</name>
    </ligand>
</feature>
<keyword evidence="11" id="KW-0963">Cytoplasm</keyword>
<dbReference type="EC" id="2.7.1.71" evidence="3 11"/>
<comment type="function">
    <text evidence="11">Catalyzes the specific phosphorylation of the 3-hydroxyl group of shikimic acid using ATP as a cosubstrate.</text>
</comment>
<keyword evidence="13" id="KW-1185">Reference proteome</keyword>
<reference evidence="12 13" key="1">
    <citation type="submission" date="2023-04" db="EMBL/GenBank/DDBJ databases">
        <title>A long-awaited taxogenomic arrangement of the family Halomonadaceae.</title>
        <authorList>
            <person name="De La Haba R."/>
            <person name="Chuvochina M."/>
            <person name="Wittouck S."/>
            <person name="Arahal D.R."/>
            <person name="Sanchez-Porro C."/>
            <person name="Hugenholtz P."/>
            <person name="Ventosa A."/>
        </authorList>
    </citation>
    <scope>NUCLEOTIDE SEQUENCE [LARGE SCALE GENOMIC DNA]</scope>
    <source>
        <strain evidence="12 13">DSM 22428</strain>
    </source>
</reference>
<evidence type="ECO:0000256" key="10">
    <source>
        <dbReference type="ARBA" id="ARBA00048567"/>
    </source>
</evidence>
<evidence type="ECO:0000313" key="12">
    <source>
        <dbReference type="EMBL" id="MDR5894931.1"/>
    </source>
</evidence>
<proteinExistence type="inferred from homology"/>
<dbReference type="GO" id="GO:0004765">
    <property type="term" value="F:shikimate kinase activity"/>
    <property type="evidence" value="ECO:0007669"/>
    <property type="project" value="UniProtKB-EC"/>
</dbReference>
<keyword evidence="9 11" id="KW-0057">Aromatic amino acid biosynthesis</keyword>
<dbReference type="Pfam" id="PF01202">
    <property type="entry name" value="SKI"/>
    <property type="match status" value="1"/>
</dbReference>
<comment type="caution">
    <text evidence="12">The sequence shown here is derived from an EMBL/GenBank/DDBJ whole genome shotgun (WGS) entry which is preliminary data.</text>
</comment>
<keyword evidence="6 11" id="KW-0547">Nucleotide-binding</keyword>
<evidence type="ECO:0000256" key="1">
    <source>
        <dbReference type="ARBA" id="ARBA00004842"/>
    </source>
</evidence>
<dbReference type="Gene3D" id="3.40.50.300">
    <property type="entry name" value="P-loop containing nucleotide triphosphate hydrolases"/>
    <property type="match status" value="1"/>
</dbReference>
<keyword evidence="11" id="KW-0479">Metal-binding</keyword>
<evidence type="ECO:0000256" key="4">
    <source>
        <dbReference type="ARBA" id="ARBA00022605"/>
    </source>
</evidence>
<keyword evidence="11" id="KW-0460">Magnesium</keyword>
<evidence type="ECO:0000313" key="13">
    <source>
        <dbReference type="Proteomes" id="UP001269375"/>
    </source>
</evidence>
<dbReference type="HAMAP" id="MF_00109">
    <property type="entry name" value="Shikimate_kinase"/>
    <property type="match status" value="1"/>
</dbReference>
<evidence type="ECO:0000256" key="7">
    <source>
        <dbReference type="ARBA" id="ARBA00022777"/>
    </source>
</evidence>
<evidence type="ECO:0000256" key="6">
    <source>
        <dbReference type="ARBA" id="ARBA00022741"/>
    </source>
</evidence>